<dbReference type="Gene3D" id="3.20.20.220">
    <property type="match status" value="1"/>
</dbReference>
<comment type="cofactor">
    <cofactor evidence="10">
        <name>FAD</name>
        <dbReference type="ChEBI" id="CHEBI:57692"/>
    </cofactor>
    <text evidence="10">Binds 1 FAD per subunit.</text>
</comment>
<dbReference type="GO" id="GO:0010133">
    <property type="term" value="P:L-proline catabolic process to L-glutamate"/>
    <property type="evidence" value="ECO:0007669"/>
    <property type="project" value="UniProtKB-UniPathway"/>
</dbReference>
<gene>
    <name evidence="12" type="primary">fadM</name>
    <name evidence="12" type="ORF">NCTC13163_00943</name>
</gene>
<feature type="domain" description="Proline dehydrogenase" evidence="11">
    <location>
        <begin position="45"/>
        <end position="298"/>
    </location>
</feature>
<feature type="binding site" evidence="9">
    <location>
        <position position="286"/>
    </location>
    <ligand>
        <name>substrate</name>
    </ligand>
</feature>
<evidence type="ECO:0000256" key="6">
    <source>
        <dbReference type="ARBA" id="ARBA00023002"/>
    </source>
</evidence>
<feature type="binding site" evidence="9">
    <location>
        <position position="287"/>
    </location>
    <ligand>
        <name>substrate</name>
    </ligand>
</feature>
<dbReference type="PANTHER" id="PTHR13914:SF0">
    <property type="entry name" value="PROLINE DEHYDROGENASE 1, MITOCHONDRIAL"/>
    <property type="match status" value="1"/>
</dbReference>
<evidence type="ECO:0000313" key="12">
    <source>
        <dbReference type="EMBL" id="STO07593.1"/>
    </source>
</evidence>
<keyword evidence="6 12" id="KW-0560">Oxidoreductase</keyword>
<comment type="pathway">
    <text evidence="1">Amino-acid degradation; L-proline degradation into L-glutamate; L-glutamate from L-proline: step 1/2.</text>
</comment>
<proteinExistence type="predicted"/>
<feature type="binding site" evidence="10">
    <location>
        <begin position="224"/>
        <end position="225"/>
    </location>
    <ligand>
        <name>FAD</name>
        <dbReference type="ChEBI" id="CHEBI:57692"/>
    </ligand>
</feature>
<feature type="binding site" evidence="10">
    <location>
        <position position="161"/>
    </location>
    <ligand>
        <name>FAD</name>
        <dbReference type="ChEBI" id="CHEBI:57692"/>
    </ligand>
</feature>
<dbReference type="InterPro" id="IPR015659">
    <property type="entry name" value="Proline_oxidase"/>
</dbReference>
<keyword evidence="5 10" id="KW-0274">FAD</keyword>
<dbReference type="Proteomes" id="UP000254060">
    <property type="component" value="Unassembled WGS sequence"/>
</dbReference>
<evidence type="ECO:0000256" key="8">
    <source>
        <dbReference type="ARBA" id="ARBA00048779"/>
    </source>
</evidence>
<dbReference type="InterPro" id="IPR008219">
    <property type="entry name" value="PRODH_bac_arc"/>
</dbReference>
<organism evidence="12 13">
    <name type="scientific">Exiguobacterium aurantiacum</name>
    <dbReference type="NCBI Taxonomy" id="33987"/>
    <lineage>
        <taxon>Bacteria</taxon>
        <taxon>Bacillati</taxon>
        <taxon>Bacillota</taxon>
        <taxon>Bacilli</taxon>
        <taxon>Bacillales</taxon>
        <taxon>Bacillales Family XII. Incertae Sedis</taxon>
        <taxon>Exiguobacterium</taxon>
    </lineage>
</organism>
<name>A0A377FTE0_9BACL</name>
<feature type="binding site" evidence="10">
    <location>
        <position position="133"/>
    </location>
    <ligand>
        <name>FAD</name>
        <dbReference type="ChEBI" id="CHEBI:57692"/>
    </ligand>
</feature>
<evidence type="ECO:0000256" key="2">
    <source>
        <dbReference type="ARBA" id="ARBA00012695"/>
    </source>
</evidence>
<dbReference type="InterPro" id="IPR029041">
    <property type="entry name" value="FAD-linked_oxidoreductase-like"/>
</dbReference>
<dbReference type="PANTHER" id="PTHR13914">
    <property type="entry name" value="PROLINE OXIDASE"/>
    <property type="match status" value="1"/>
</dbReference>
<dbReference type="RefSeq" id="WP_024372298.1">
    <property type="nucleotide sequence ID" value="NZ_UGGP01000001.1"/>
</dbReference>
<keyword evidence="4 10" id="KW-0547">Nucleotide-binding</keyword>
<feature type="binding site" evidence="10">
    <location>
        <position position="199"/>
    </location>
    <ligand>
        <name>FAD</name>
        <dbReference type="ChEBI" id="CHEBI:57692"/>
    </ligand>
</feature>
<reference evidence="12 13" key="1">
    <citation type="submission" date="2018-06" db="EMBL/GenBank/DDBJ databases">
        <authorList>
            <consortium name="Pathogen Informatics"/>
            <person name="Doyle S."/>
        </authorList>
    </citation>
    <scope>NUCLEOTIDE SEQUENCE [LARGE SCALE GENOMIC DNA]</scope>
    <source>
        <strain evidence="12 13">NCTC13163</strain>
    </source>
</reference>
<evidence type="ECO:0000259" key="11">
    <source>
        <dbReference type="Pfam" id="PF01619"/>
    </source>
</evidence>
<evidence type="ECO:0000256" key="1">
    <source>
        <dbReference type="ARBA" id="ARBA00004739"/>
    </source>
</evidence>
<protein>
    <recommendedName>
        <fullName evidence="2">proline dehydrogenase</fullName>
        <ecNumber evidence="2">1.5.5.2</ecNumber>
    </recommendedName>
</protein>
<evidence type="ECO:0000256" key="4">
    <source>
        <dbReference type="ARBA" id="ARBA00022741"/>
    </source>
</evidence>
<dbReference type="PIRSF" id="PIRSF000196">
    <property type="entry name" value="Pro_dehydrog"/>
    <property type="match status" value="1"/>
</dbReference>
<evidence type="ECO:0000256" key="10">
    <source>
        <dbReference type="PIRSR" id="PIRSR000196-2"/>
    </source>
</evidence>
<sequence length="305" mass="35064">MEKVLRDGFIYMSQNKTLNSLAKKYGLRFGASRFVAGEDFKTSVPTIRELNAKGLSVTVDHLGEFITTVEEATENRDEIIRAIEIMAEENLDAYMSLKLTSLGFDISDELIEDNMRQILTTAQRVGVFVAIDMEDESRCEKTLDLFKKLKTDFEGLGTVIQSYLYRSEDDINHLASLKPNLRIVKGAYKEPATVAFPEKEDVDHNYLKLVKLHLANGNYASIATHDDHMIDAIIEHVKLNDIPLDQFEFQMLYGIRVERQLELVRQGYKVRVYVPYGRDWYGYFMRRLAERPANVAFVLKGMVKK</sequence>
<dbReference type="Pfam" id="PF01619">
    <property type="entry name" value="Pro_dh"/>
    <property type="match status" value="1"/>
</dbReference>
<dbReference type="EMBL" id="UGGP01000001">
    <property type="protein sequence ID" value="STO07593.1"/>
    <property type="molecule type" value="Genomic_DNA"/>
</dbReference>
<feature type="binding site" evidence="10">
    <location>
        <begin position="185"/>
        <end position="187"/>
    </location>
    <ligand>
        <name>FAD</name>
        <dbReference type="ChEBI" id="CHEBI:57692"/>
    </ligand>
</feature>
<evidence type="ECO:0000256" key="3">
    <source>
        <dbReference type="ARBA" id="ARBA00022630"/>
    </source>
</evidence>
<keyword evidence="7" id="KW-0642">Proline metabolism</keyword>
<feature type="binding site" evidence="9">
    <location>
        <position position="98"/>
    </location>
    <ligand>
        <name>substrate</name>
    </ligand>
</feature>
<dbReference type="STRING" id="1397694.GCA_000702585_01457"/>
<evidence type="ECO:0000256" key="5">
    <source>
        <dbReference type="ARBA" id="ARBA00022827"/>
    </source>
</evidence>
<evidence type="ECO:0000256" key="7">
    <source>
        <dbReference type="ARBA" id="ARBA00023062"/>
    </source>
</evidence>
<keyword evidence="3" id="KW-0285">Flavoprotein</keyword>
<dbReference type="InterPro" id="IPR002872">
    <property type="entry name" value="Proline_DH_dom"/>
</dbReference>
<dbReference type="SUPFAM" id="SSF51730">
    <property type="entry name" value="FAD-linked oxidoreductase"/>
    <property type="match status" value="1"/>
</dbReference>
<accession>A0A377FTE0</accession>
<comment type="catalytic activity">
    <reaction evidence="8">
        <text>L-proline + a quinone = (S)-1-pyrroline-5-carboxylate + a quinol + H(+)</text>
        <dbReference type="Rhea" id="RHEA:23784"/>
        <dbReference type="ChEBI" id="CHEBI:15378"/>
        <dbReference type="ChEBI" id="CHEBI:17388"/>
        <dbReference type="ChEBI" id="CHEBI:24646"/>
        <dbReference type="ChEBI" id="CHEBI:60039"/>
        <dbReference type="ChEBI" id="CHEBI:132124"/>
        <dbReference type="EC" id="1.5.5.2"/>
    </reaction>
</comment>
<dbReference type="OrthoDB" id="9773461at2"/>
<dbReference type="AlphaFoldDB" id="A0A377FTE0"/>
<dbReference type="GO" id="GO:0000166">
    <property type="term" value="F:nucleotide binding"/>
    <property type="evidence" value="ECO:0007669"/>
    <property type="project" value="UniProtKB-KW"/>
</dbReference>
<dbReference type="UniPathway" id="UPA00261">
    <property type="reaction ID" value="UER00373"/>
</dbReference>
<evidence type="ECO:0000313" key="13">
    <source>
        <dbReference type="Proteomes" id="UP000254060"/>
    </source>
</evidence>
<dbReference type="EC" id="1.5.5.2" evidence="2"/>
<dbReference type="GO" id="GO:0004657">
    <property type="term" value="F:proline dehydrogenase activity"/>
    <property type="evidence" value="ECO:0007669"/>
    <property type="project" value="UniProtKB-EC"/>
</dbReference>
<evidence type="ECO:0000256" key="9">
    <source>
        <dbReference type="PIRSR" id="PIRSR000196-1"/>
    </source>
</evidence>